<sequence>MGKIIKNKSKVIKKENDLIESIDCDVCVVGAGSSGFAAAIEAARLGKKVVLVDSSPILGGQAINSVIGLFCGLYSRTKPNYLFTYGLVEEMLRDLHAENALYFRDSGVTVSVAYDEQALLRWVETQVMKYDITAVTGASITDVKVNDRRVESIEFVSRYGRFKVDATGFVDASGDAALIYNAGLPCRVSDVGPIYGTQMIIVENVDFDCLPSESEIKSIIKEKGPDFGLERHDGIVFHFPTKDRLILNMTHILTPLNSVGASMEGIVGKRRADRAYDFIRKQFPEAMKNSTIHAYGQIGIRQTRWIVGKKQLLAQEVRDGIKFEDSIARTTWPIELHDTMESYQWEPFDNEHVHYVPFGSMTPPDVDNLIAVGRCIDADLIALSSVRVMGPCMAMGMAAAHVFDLIGDGSVHDFDIKQLQSRVSDNLNRKDSMFLKDVHKTY</sequence>
<evidence type="ECO:0000313" key="6">
    <source>
        <dbReference type="EMBL" id="SNT12218.1"/>
    </source>
</evidence>
<evidence type="ECO:0000256" key="1">
    <source>
        <dbReference type="ARBA" id="ARBA00022485"/>
    </source>
</evidence>
<dbReference type="InterPro" id="IPR039650">
    <property type="entry name" value="HdrA-like"/>
</dbReference>
<keyword evidence="1" id="KW-0004">4Fe-4S</keyword>
<keyword evidence="2" id="KW-0479">Metal-binding</keyword>
<organism evidence="6 7">
    <name type="scientific">Anaerovirgula multivorans</name>
    <dbReference type="NCBI Taxonomy" id="312168"/>
    <lineage>
        <taxon>Bacteria</taxon>
        <taxon>Bacillati</taxon>
        <taxon>Bacillota</taxon>
        <taxon>Clostridia</taxon>
        <taxon>Peptostreptococcales</taxon>
        <taxon>Natronincolaceae</taxon>
        <taxon>Anaerovirgula</taxon>
    </lineage>
</organism>
<keyword evidence="5" id="KW-0411">Iron-sulfur</keyword>
<evidence type="ECO:0000313" key="7">
    <source>
        <dbReference type="Proteomes" id="UP000198304"/>
    </source>
</evidence>
<dbReference type="PANTHER" id="PTHR43498">
    <property type="entry name" value="FERREDOXIN:COB-COM HETERODISULFIDE REDUCTASE SUBUNIT A"/>
    <property type="match status" value="1"/>
</dbReference>
<dbReference type="Pfam" id="PF12831">
    <property type="entry name" value="FAD_oxidored"/>
    <property type="match status" value="1"/>
</dbReference>
<accession>A0A239K377</accession>
<protein>
    <submittedName>
        <fullName evidence="6">FAD dependent oxidoreductase</fullName>
    </submittedName>
</protein>
<dbReference type="GO" id="GO:0046872">
    <property type="term" value="F:metal ion binding"/>
    <property type="evidence" value="ECO:0007669"/>
    <property type="project" value="UniProtKB-KW"/>
</dbReference>
<dbReference type="SUPFAM" id="SSF51905">
    <property type="entry name" value="FAD/NAD(P)-binding domain"/>
    <property type="match status" value="1"/>
</dbReference>
<dbReference type="AlphaFoldDB" id="A0A239K377"/>
<name>A0A239K377_9FIRM</name>
<dbReference type="InterPro" id="IPR036188">
    <property type="entry name" value="FAD/NAD-bd_sf"/>
</dbReference>
<dbReference type="EMBL" id="FZOJ01000042">
    <property type="protein sequence ID" value="SNT12218.1"/>
    <property type="molecule type" value="Genomic_DNA"/>
</dbReference>
<keyword evidence="7" id="KW-1185">Reference proteome</keyword>
<keyword evidence="4" id="KW-0408">Iron</keyword>
<dbReference type="RefSeq" id="WP_207652636.1">
    <property type="nucleotide sequence ID" value="NZ_FZOJ01000042.1"/>
</dbReference>
<evidence type="ECO:0000256" key="4">
    <source>
        <dbReference type="ARBA" id="ARBA00023004"/>
    </source>
</evidence>
<dbReference type="GO" id="GO:0051539">
    <property type="term" value="F:4 iron, 4 sulfur cluster binding"/>
    <property type="evidence" value="ECO:0007669"/>
    <property type="project" value="UniProtKB-KW"/>
</dbReference>
<dbReference type="PANTHER" id="PTHR43498:SF1">
    <property type="entry name" value="COB--COM HETERODISULFIDE REDUCTASE IRON-SULFUR SUBUNIT A"/>
    <property type="match status" value="1"/>
</dbReference>
<reference evidence="6 7" key="1">
    <citation type="submission" date="2017-06" db="EMBL/GenBank/DDBJ databases">
        <authorList>
            <person name="Kim H.J."/>
            <person name="Triplett B.A."/>
        </authorList>
    </citation>
    <scope>NUCLEOTIDE SEQUENCE [LARGE SCALE GENOMIC DNA]</scope>
    <source>
        <strain evidence="6 7">SCA</strain>
    </source>
</reference>
<evidence type="ECO:0000256" key="3">
    <source>
        <dbReference type="ARBA" id="ARBA00023002"/>
    </source>
</evidence>
<dbReference type="GO" id="GO:0016491">
    <property type="term" value="F:oxidoreductase activity"/>
    <property type="evidence" value="ECO:0007669"/>
    <property type="project" value="UniProtKB-KW"/>
</dbReference>
<proteinExistence type="predicted"/>
<evidence type="ECO:0000256" key="5">
    <source>
        <dbReference type="ARBA" id="ARBA00023014"/>
    </source>
</evidence>
<keyword evidence="3" id="KW-0560">Oxidoreductase</keyword>
<evidence type="ECO:0000256" key="2">
    <source>
        <dbReference type="ARBA" id="ARBA00022723"/>
    </source>
</evidence>
<gene>
    <name evidence="6" type="ORF">SAMN05446037_10429</name>
</gene>
<dbReference type="Proteomes" id="UP000198304">
    <property type="component" value="Unassembled WGS sequence"/>
</dbReference>
<dbReference type="Gene3D" id="3.50.50.60">
    <property type="entry name" value="FAD/NAD(P)-binding domain"/>
    <property type="match status" value="1"/>
</dbReference>